<evidence type="ECO:0000313" key="3">
    <source>
        <dbReference type="Proteomes" id="UP001345013"/>
    </source>
</evidence>
<dbReference type="Proteomes" id="UP001345013">
    <property type="component" value="Unassembled WGS sequence"/>
</dbReference>
<protein>
    <submittedName>
        <fullName evidence="2">Uncharacterized protein</fullName>
    </submittedName>
</protein>
<keyword evidence="3" id="KW-1185">Reference proteome</keyword>
<feature type="region of interest" description="Disordered" evidence="1">
    <location>
        <begin position="357"/>
        <end position="380"/>
    </location>
</feature>
<evidence type="ECO:0000256" key="1">
    <source>
        <dbReference type="SAM" id="MobiDB-lite"/>
    </source>
</evidence>
<feature type="compositionally biased region" description="Low complexity" evidence="1">
    <location>
        <begin position="365"/>
        <end position="380"/>
    </location>
</feature>
<feature type="region of interest" description="Disordered" evidence="1">
    <location>
        <begin position="276"/>
        <end position="300"/>
    </location>
</feature>
<comment type="caution">
    <text evidence="2">The sequence shown here is derived from an EMBL/GenBank/DDBJ whole genome shotgun (WGS) entry which is preliminary data.</text>
</comment>
<sequence>MDIDDGSSDSSSVDSLVLGLAAHPLSSPNPPPQDLPDLLDGVIASEAELRRKWVVCDQLANKLVKRVVNVKQRLETLRQAYPQYRTNMAHSKRGPKTKDREELYQRMFMQTSFMHNCLTRNLKVLLQRQMKAHKDIFGTLLGGRHDHRGIEVANSRALQCAPGCNWYAEHGPYEWTKQPYTDQWWEEMNDTNWDWVRMRQHMSDTIANARGKAILVADMFFSNARTHVPVWFWYEKYETWSPFIDVRRVQNENGSVEERVVCKIRFEKTEAIMEKERSYKREQTRRERSTQDDAAEEGIRDDSVVEISAVGEREIDPAVVFDGDAYSPDFNNGGQPMSIGSWLDCLGYQKWLNSYSGAADQHPNAAGGSQGVAASSPTAG</sequence>
<dbReference type="EMBL" id="JAVRRG010000147">
    <property type="protein sequence ID" value="KAK5080631.1"/>
    <property type="molecule type" value="Genomic_DNA"/>
</dbReference>
<accession>A0ABR0JZY6</accession>
<organism evidence="2 3">
    <name type="scientific">Lithohypha guttulata</name>
    <dbReference type="NCBI Taxonomy" id="1690604"/>
    <lineage>
        <taxon>Eukaryota</taxon>
        <taxon>Fungi</taxon>
        <taxon>Dikarya</taxon>
        <taxon>Ascomycota</taxon>
        <taxon>Pezizomycotina</taxon>
        <taxon>Eurotiomycetes</taxon>
        <taxon>Chaetothyriomycetidae</taxon>
        <taxon>Chaetothyriales</taxon>
        <taxon>Trichomeriaceae</taxon>
        <taxon>Lithohypha</taxon>
    </lineage>
</organism>
<name>A0ABR0JZY6_9EURO</name>
<reference evidence="2 3" key="1">
    <citation type="submission" date="2023-08" db="EMBL/GenBank/DDBJ databases">
        <title>Black Yeasts Isolated from many extreme environments.</title>
        <authorList>
            <person name="Coleine C."/>
            <person name="Stajich J.E."/>
            <person name="Selbmann L."/>
        </authorList>
    </citation>
    <scope>NUCLEOTIDE SEQUENCE [LARGE SCALE GENOMIC DNA]</scope>
    <source>
        <strain evidence="2 3">CCFEE 5885</strain>
    </source>
</reference>
<gene>
    <name evidence="2" type="ORF">LTR24_008467</name>
</gene>
<proteinExistence type="predicted"/>
<evidence type="ECO:0000313" key="2">
    <source>
        <dbReference type="EMBL" id="KAK5080631.1"/>
    </source>
</evidence>